<keyword evidence="1" id="KW-0732">Signal</keyword>
<dbReference type="Gene3D" id="2.130.10.10">
    <property type="entry name" value="YVTN repeat-like/Quinoprotein amine dehydrogenase"/>
    <property type="match status" value="1"/>
</dbReference>
<gene>
    <name evidence="2" type="ORF">ESB13_09150</name>
</gene>
<dbReference type="InterPro" id="IPR002860">
    <property type="entry name" value="BNR_rpt"/>
</dbReference>
<sequence>MKIFLGLALFVASHATPFHNAVLAQDSLKPKNAITILDSGRQVSLRGLSVVSDQVIWASGSNGMVARSTNGGEHFEWTQVPGYEQRDFRDIEAFSAKTALLMAIAAPAVILRTTDGGKTWKPVLTDSTPGMFLDAMYFDGANGTVVGDPVNGKIYLANTSDSGKTWTKQTEQLPDTDEGEAFFASSGTNLHSLRNNRYAMALVTGGKRARLLLLPHHRQETTVARPLPLLKQGAESTGANSIAIAGLQAVITGGDFMHPQDTTGNCIFTENGGDHWKKPAIPPNGYRSCVIYYDFRRLLTCGLNGVDISIDGGQHWQPVSKEGFHVAQKSRSGKMVFLAGGRGKIARWMP</sequence>
<feature type="signal peptide" evidence="1">
    <location>
        <begin position="1"/>
        <end position="20"/>
    </location>
</feature>
<dbReference type="EMBL" id="SDHZ01000001">
    <property type="protein sequence ID" value="RXK87483.1"/>
    <property type="molecule type" value="Genomic_DNA"/>
</dbReference>
<dbReference type="Proteomes" id="UP000290545">
    <property type="component" value="Unassembled WGS sequence"/>
</dbReference>
<dbReference type="SUPFAM" id="SSF110296">
    <property type="entry name" value="Oligoxyloglucan reducing end-specific cellobiohydrolase"/>
    <property type="match status" value="1"/>
</dbReference>
<keyword evidence="3" id="KW-1185">Reference proteome</keyword>
<dbReference type="OrthoDB" id="9813892at2"/>
<dbReference type="CDD" id="cd15482">
    <property type="entry name" value="Sialidase_non-viral"/>
    <property type="match status" value="1"/>
</dbReference>
<organism evidence="2 3">
    <name type="scientific">Filimonas effusa</name>
    <dbReference type="NCBI Taxonomy" id="2508721"/>
    <lineage>
        <taxon>Bacteria</taxon>
        <taxon>Pseudomonadati</taxon>
        <taxon>Bacteroidota</taxon>
        <taxon>Chitinophagia</taxon>
        <taxon>Chitinophagales</taxon>
        <taxon>Chitinophagaceae</taxon>
        <taxon>Filimonas</taxon>
    </lineage>
</organism>
<name>A0A4Q1DFJ5_9BACT</name>
<comment type="caution">
    <text evidence="2">The sequence shown here is derived from an EMBL/GenBank/DDBJ whole genome shotgun (WGS) entry which is preliminary data.</text>
</comment>
<dbReference type="InterPro" id="IPR015943">
    <property type="entry name" value="WD40/YVTN_repeat-like_dom_sf"/>
</dbReference>
<reference evidence="2 3" key="1">
    <citation type="submission" date="2019-01" db="EMBL/GenBank/DDBJ databases">
        <title>Filimonas sp. strain TTM-71.</title>
        <authorList>
            <person name="Chen W.-M."/>
        </authorList>
    </citation>
    <scope>NUCLEOTIDE SEQUENCE [LARGE SCALE GENOMIC DNA]</scope>
    <source>
        <strain evidence="2 3">TTM-71</strain>
    </source>
</reference>
<proteinExistence type="predicted"/>
<dbReference type="PANTHER" id="PTHR47199">
    <property type="entry name" value="PHOTOSYSTEM II STABILITY/ASSEMBLY FACTOR HCF136, CHLOROPLASTIC"/>
    <property type="match status" value="1"/>
</dbReference>
<evidence type="ECO:0000313" key="3">
    <source>
        <dbReference type="Proteomes" id="UP000290545"/>
    </source>
</evidence>
<evidence type="ECO:0000313" key="2">
    <source>
        <dbReference type="EMBL" id="RXK87483.1"/>
    </source>
</evidence>
<dbReference type="Pfam" id="PF02012">
    <property type="entry name" value="BNR"/>
    <property type="match status" value="1"/>
</dbReference>
<dbReference type="PANTHER" id="PTHR47199:SF2">
    <property type="entry name" value="PHOTOSYSTEM II STABILITY_ASSEMBLY FACTOR HCF136, CHLOROPLASTIC"/>
    <property type="match status" value="1"/>
</dbReference>
<feature type="chain" id="PRO_5021015986" evidence="1">
    <location>
        <begin position="21"/>
        <end position="350"/>
    </location>
</feature>
<dbReference type="AlphaFoldDB" id="A0A4Q1DFJ5"/>
<protein>
    <submittedName>
        <fullName evidence="2">Oxidoreductase</fullName>
    </submittedName>
</protein>
<accession>A0A4Q1DFJ5</accession>
<evidence type="ECO:0000256" key="1">
    <source>
        <dbReference type="SAM" id="SignalP"/>
    </source>
</evidence>